<organism evidence="1 2">
    <name type="scientific">Fusarium solani subsp. cucurbitae</name>
    <name type="common">Neocosmosporum cucurbitae</name>
    <dbReference type="NCBI Taxonomy" id="2747967"/>
    <lineage>
        <taxon>Eukaryota</taxon>
        <taxon>Fungi</taxon>
        <taxon>Dikarya</taxon>
        <taxon>Ascomycota</taxon>
        <taxon>Pezizomycotina</taxon>
        <taxon>Sordariomycetes</taxon>
        <taxon>Hypocreomycetidae</taxon>
        <taxon>Hypocreales</taxon>
        <taxon>Nectriaceae</taxon>
        <taxon>Fusarium</taxon>
        <taxon>Fusarium solani species complex</taxon>
    </lineage>
</organism>
<evidence type="ECO:0000313" key="2">
    <source>
        <dbReference type="Proteomes" id="UP000830768"/>
    </source>
</evidence>
<keyword evidence="2" id="KW-1185">Reference proteome</keyword>
<dbReference type="EMBL" id="CP090041">
    <property type="protein sequence ID" value="UPL03889.1"/>
    <property type="molecule type" value="Genomic_DNA"/>
</dbReference>
<proteinExistence type="predicted"/>
<reference evidence="1" key="1">
    <citation type="submission" date="2021-11" db="EMBL/GenBank/DDBJ databases">
        <title>Fusarium solani-melongenae Genome sequencing and assembly.</title>
        <authorList>
            <person name="Xie S."/>
            <person name="Huang L."/>
            <person name="Zhang X."/>
        </authorList>
    </citation>
    <scope>NUCLEOTIDE SEQUENCE</scope>
    <source>
        <strain evidence="1">CRI 24-3</strain>
    </source>
</reference>
<dbReference type="Proteomes" id="UP000830768">
    <property type="component" value="Chromosome 13"/>
</dbReference>
<gene>
    <name evidence="1" type="ORF">LCI18_014823</name>
</gene>
<evidence type="ECO:0000313" key="1">
    <source>
        <dbReference type="EMBL" id="UPL03889.1"/>
    </source>
</evidence>
<protein>
    <submittedName>
        <fullName evidence="1">Uncharacterized protein</fullName>
    </submittedName>
</protein>
<accession>A0ACD3ZS20</accession>
<name>A0ACD3ZS20_FUSSC</name>
<sequence length="314" mass="34401">MPAKTPLPGLACAVKLKGFDCFSDPFKIVGNEGFNWTLRSEDRGNLFSAALQCDEGLWDKSAHCLPCSYQPQGLDPVGRRSNMEKNYPIINWPQSTIELIWGTECTNATADYMPDLYKLGTSGICRVVDGKTSCKSKFPPSLNLARAILEDLSEAESSDIIKECRKIIDKPINHRTAEKLGIAMVSFIIASIFLNIISVIVAAANDSAFGLPATSVLVIDALFIFTSLIMCIAMMNFEGGGYLKNVSGRDFSDREMIGVAIWMLFAMLIARVLSNPWLLVGALMIILPIVLVFVLFLVRTRGFFAVVRAAVAEG</sequence>